<evidence type="ECO:0000313" key="3">
    <source>
        <dbReference type="Proteomes" id="UP001153269"/>
    </source>
</evidence>
<sequence length="121" mass="13021">MSPIGAGSRGYAQEPHKVISVRDGEDEKWMVSDRGSGCDEVGRVAALASYSRLLPADLKSPAGTSSGGCIPTYQPDGRPGPLARPKWWSPPRAADPLLPSFYLPAQPWLWIRGRPHVGGQD</sequence>
<gene>
    <name evidence="2" type="ORF">PLEPLA_LOCUS11363</name>
</gene>
<reference evidence="2" key="1">
    <citation type="submission" date="2020-03" db="EMBL/GenBank/DDBJ databases">
        <authorList>
            <person name="Weist P."/>
        </authorList>
    </citation>
    <scope>NUCLEOTIDE SEQUENCE</scope>
</reference>
<name>A0A9N7U2J7_PLEPL</name>
<protein>
    <submittedName>
        <fullName evidence="2">Uncharacterized protein</fullName>
    </submittedName>
</protein>
<organism evidence="2 3">
    <name type="scientific">Pleuronectes platessa</name>
    <name type="common">European plaice</name>
    <dbReference type="NCBI Taxonomy" id="8262"/>
    <lineage>
        <taxon>Eukaryota</taxon>
        <taxon>Metazoa</taxon>
        <taxon>Chordata</taxon>
        <taxon>Craniata</taxon>
        <taxon>Vertebrata</taxon>
        <taxon>Euteleostomi</taxon>
        <taxon>Actinopterygii</taxon>
        <taxon>Neopterygii</taxon>
        <taxon>Teleostei</taxon>
        <taxon>Neoteleostei</taxon>
        <taxon>Acanthomorphata</taxon>
        <taxon>Carangaria</taxon>
        <taxon>Pleuronectiformes</taxon>
        <taxon>Pleuronectoidei</taxon>
        <taxon>Pleuronectidae</taxon>
        <taxon>Pleuronectes</taxon>
    </lineage>
</organism>
<evidence type="ECO:0000313" key="2">
    <source>
        <dbReference type="EMBL" id="CAB1423443.1"/>
    </source>
</evidence>
<comment type="caution">
    <text evidence="2">The sequence shown here is derived from an EMBL/GenBank/DDBJ whole genome shotgun (WGS) entry which is preliminary data.</text>
</comment>
<proteinExistence type="predicted"/>
<dbReference type="Proteomes" id="UP001153269">
    <property type="component" value="Unassembled WGS sequence"/>
</dbReference>
<accession>A0A9N7U2J7</accession>
<keyword evidence="3" id="KW-1185">Reference proteome</keyword>
<dbReference type="AlphaFoldDB" id="A0A9N7U2J7"/>
<feature type="region of interest" description="Disordered" evidence="1">
    <location>
        <begin position="58"/>
        <end position="87"/>
    </location>
</feature>
<evidence type="ECO:0000256" key="1">
    <source>
        <dbReference type="SAM" id="MobiDB-lite"/>
    </source>
</evidence>
<dbReference type="EMBL" id="CADEAL010000657">
    <property type="protein sequence ID" value="CAB1423443.1"/>
    <property type="molecule type" value="Genomic_DNA"/>
</dbReference>